<organism evidence="1">
    <name type="scientific">Myoviridae sp. ctxbQ4</name>
    <dbReference type="NCBI Taxonomy" id="2827292"/>
    <lineage>
        <taxon>Viruses</taxon>
        <taxon>Duplodnaviria</taxon>
        <taxon>Heunggongvirae</taxon>
        <taxon>Uroviricota</taxon>
        <taxon>Caudoviricetes</taxon>
    </lineage>
</organism>
<evidence type="ECO:0000313" key="1">
    <source>
        <dbReference type="EMBL" id="DAE26401.1"/>
    </source>
</evidence>
<reference evidence="1" key="1">
    <citation type="journal article" date="2021" name="Proc. Natl. Acad. Sci. U.S.A.">
        <title>A Catalog of Tens of Thousands of Viruses from Human Metagenomes Reveals Hidden Associations with Chronic Diseases.</title>
        <authorList>
            <person name="Tisza M.J."/>
            <person name="Buck C.B."/>
        </authorList>
    </citation>
    <scope>NUCLEOTIDE SEQUENCE</scope>
    <source>
        <strain evidence="1">CtxbQ4</strain>
    </source>
</reference>
<sequence>MKKVKRRTYSGCVCEQEIYYVSERANLNTVPRIRFKTPEDRAAHRDGISRRNHTRLFNENFDPTSLYSTLTFDDEHEVHTFDDARRIRDNYIRRLKYAYPDAVIFAYLGRGKSTARIHMHMVSRGIPEEAIKAKWKQGEICRIEPLRSHNWREVAGKGKTDCGQDYTGLANYLYDHWTPEQGGHRWKMTKNARKPETEAAVPVKREYSEKHPPLPPKGYIYIECKTTPYGYQCYRYVKKPQKKMRN</sequence>
<proteinExistence type="predicted"/>
<dbReference type="EMBL" id="BK015817">
    <property type="protein sequence ID" value="DAE26401.1"/>
    <property type="molecule type" value="Genomic_DNA"/>
</dbReference>
<accession>A0A8S5R5P4</accession>
<name>A0A8S5R5P4_9CAUD</name>
<protein>
    <submittedName>
        <fullName evidence="1">Uncharacterized protein</fullName>
    </submittedName>
</protein>